<keyword evidence="5" id="KW-1185">Reference proteome</keyword>
<dbReference type="NCBIfam" id="TIGR01730">
    <property type="entry name" value="RND_mfp"/>
    <property type="match status" value="1"/>
</dbReference>
<organism evidence="4 5">
    <name type="scientific">Lujinxingia vulgaris</name>
    <dbReference type="NCBI Taxonomy" id="2600176"/>
    <lineage>
        <taxon>Bacteria</taxon>
        <taxon>Deltaproteobacteria</taxon>
        <taxon>Bradymonadales</taxon>
        <taxon>Lujinxingiaceae</taxon>
        <taxon>Lujinxingia</taxon>
    </lineage>
</organism>
<evidence type="ECO:0000259" key="2">
    <source>
        <dbReference type="Pfam" id="PF25954"/>
    </source>
</evidence>
<dbReference type="SUPFAM" id="SSF111369">
    <property type="entry name" value="HlyD-like secretion proteins"/>
    <property type="match status" value="1"/>
</dbReference>
<dbReference type="Proteomes" id="UP000321412">
    <property type="component" value="Unassembled WGS sequence"/>
</dbReference>
<dbReference type="PANTHER" id="PTHR30469">
    <property type="entry name" value="MULTIDRUG RESISTANCE PROTEIN MDTA"/>
    <property type="match status" value="1"/>
</dbReference>
<dbReference type="GO" id="GO:0015562">
    <property type="term" value="F:efflux transmembrane transporter activity"/>
    <property type="evidence" value="ECO:0007669"/>
    <property type="project" value="TreeGrafter"/>
</dbReference>
<dbReference type="InterPro" id="IPR058647">
    <property type="entry name" value="BSH_CzcB-like"/>
</dbReference>
<dbReference type="Gene3D" id="2.40.420.20">
    <property type="match status" value="1"/>
</dbReference>
<dbReference type="AlphaFoldDB" id="A0A5C6XG04"/>
<feature type="domain" description="CzcB-like barrel-sandwich hybrid" evidence="3">
    <location>
        <begin position="87"/>
        <end position="224"/>
    </location>
</feature>
<name>A0A5C6XG04_9DELT</name>
<evidence type="ECO:0000259" key="3">
    <source>
        <dbReference type="Pfam" id="PF25973"/>
    </source>
</evidence>
<dbReference type="OrthoDB" id="9800209at2"/>
<comment type="caution">
    <text evidence="4">The sequence shown here is derived from an EMBL/GenBank/DDBJ whole genome shotgun (WGS) entry which is preliminary data.</text>
</comment>
<sequence length="386" mass="40982">MFSSLFFWFFRPDKQANTRLKASFLLSGSVFLLSLAGLSGCMSDNAEPQAAGETAVPPQAVRVITVEKRAMRQTLDYVGTIRATQQVALSAQLPGTLTSLHVDRGDRVTRGQLLARIDANDIAARRAQIAAEIQRARTENDYLCGRYATDQNLAEAGVIHSAQLDTSRNACESSAQAVAATEAKRGELEATLNKGVIHSPIDGYVLERSAEPGEDVGPGRPLLMLASDGLEVLVPVVESDLRRGIKPGTPALVSLSTSSEFEGQVDTIAPSARGAARSAEVTVALPENTTELRPGMSADVSFVLAALPDATPVPREALKATDEGWAIFIIENDIARRVDIERGIAQGGLIAVEPRLASGTKVAVSNLDALDEGARVYPVDAKGGQR</sequence>
<evidence type="ECO:0000313" key="5">
    <source>
        <dbReference type="Proteomes" id="UP000321412"/>
    </source>
</evidence>
<gene>
    <name evidence="4" type="ORF">FRC98_10305</name>
</gene>
<feature type="domain" description="CusB-like beta-barrel" evidence="2">
    <location>
        <begin position="244"/>
        <end position="302"/>
    </location>
</feature>
<dbReference type="Gene3D" id="2.40.50.100">
    <property type="match status" value="1"/>
</dbReference>
<dbReference type="Gene3D" id="2.40.30.170">
    <property type="match status" value="1"/>
</dbReference>
<dbReference type="Pfam" id="PF25973">
    <property type="entry name" value="BSH_CzcB"/>
    <property type="match status" value="1"/>
</dbReference>
<evidence type="ECO:0000313" key="4">
    <source>
        <dbReference type="EMBL" id="TXD37118.1"/>
    </source>
</evidence>
<evidence type="ECO:0000256" key="1">
    <source>
        <dbReference type="ARBA" id="ARBA00009477"/>
    </source>
</evidence>
<dbReference type="Pfam" id="PF25954">
    <property type="entry name" value="Beta-barrel_RND_2"/>
    <property type="match status" value="1"/>
</dbReference>
<dbReference type="Gene3D" id="1.10.287.470">
    <property type="entry name" value="Helix hairpin bin"/>
    <property type="match status" value="1"/>
</dbReference>
<dbReference type="PANTHER" id="PTHR30469:SF15">
    <property type="entry name" value="HLYD FAMILY OF SECRETION PROTEINS"/>
    <property type="match status" value="1"/>
</dbReference>
<proteinExistence type="inferred from homology"/>
<dbReference type="GO" id="GO:1990281">
    <property type="term" value="C:efflux pump complex"/>
    <property type="evidence" value="ECO:0007669"/>
    <property type="project" value="TreeGrafter"/>
</dbReference>
<dbReference type="InterPro" id="IPR058792">
    <property type="entry name" value="Beta-barrel_RND_2"/>
</dbReference>
<accession>A0A5C6XG04</accession>
<reference evidence="4 5" key="1">
    <citation type="submission" date="2019-08" db="EMBL/GenBank/DDBJ databases">
        <title>Bradymonadales sp. TMQ4.</title>
        <authorList>
            <person name="Liang Q."/>
        </authorList>
    </citation>
    <scope>NUCLEOTIDE SEQUENCE [LARGE SCALE GENOMIC DNA]</scope>
    <source>
        <strain evidence="4 5">TMQ4</strain>
    </source>
</reference>
<protein>
    <submittedName>
        <fullName evidence="4">Efflux RND transporter periplasmic adaptor subunit</fullName>
    </submittedName>
</protein>
<dbReference type="EMBL" id="VOSM01000004">
    <property type="protein sequence ID" value="TXD37118.1"/>
    <property type="molecule type" value="Genomic_DNA"/>
</dbReference>
<comment type="similarity">
    <text evidence="1">Belongs to the membrane fusion protein (MFP) (TC 8.A.1) family.</text>
</comment>
<dbReference type="InterPro" id="IPR006143">
    <property type="entry name" value="RND_pump_MFP"/>
</dbReference>